<dbReference type="EMBL" id="JAWDGP010005803">
    <property type="protein sequence ID" value="KAK3751944.1"/>
    <property type="molecule type" value="Genomic_DNA"/>
</dbReference>
<keyword evidence="3" id="KW-1185">Reference proteome</keyword>
<protein>
    <submittedName>
        <fullName evidence="2">Uncharacterized protein</fullName>
    </submittedName>
</protein>
<organism evidence="2 3">
    <name type="scientific">Elysia crispata</name>
    <name type="common">lettuce slug</name>
    <dbReference type="NCBI Taxonomy" id="231223"/>
    <lineage>
        <taxon>Eukaryota</taxon>
        <taxon>Metazoa</taxon>
        <taxon>Spiralia</taxon>
        <taxon>Lophotrochozoa</taxon>
        <taxon>Mollusca</taxon>
        <taxon>Gastropoda</taxon>
        <taxon>Heterobranchia</taxon>
        <taxon>Euthyneura</taxon>
        <taxon>Panpulmonata</taxon>
        <taxon>Sacoglossa</taxon>
        <taxon>Placobranchoidea</taxon>
        <taxon>Plakobranchidae</taxon>
        <taxon>Elysia</taxon>
    </lineage>
</organism>
<feature type="region of interest" description="Disordered" evidence="1">
    <location>
        <begin position="40"/>
        <end position="71"/>
    </location>
</feature>
<comment type="caution">
    <text evidence="2">The sequence shown here is derived from an EMBL/GenBank/DDBJ whole genome shotgun (WGS) entry which is preliminary data.</text>
</comment>
<reference evidence="2" key="1">
    <citation type="journal article" date="2023" name="G3 (Bethesda)">
        <title>A reference genome for the long-term kleptoplast-retaining sea slug Elysia crispata morphotype clarki.</title>
        <authorList>
            <person name="Eastman K.E."/>
            <person name="Pendleton A.L."/>
            <person name="Shaikh M.A."/>
            <person name="Suttiyut T."/>
            <person name="Ogas R."/>
            <person name="Tomko P."/>
            <person name="Gavelis G."/>
            <person name="Widhalm J.R."/>
            <person name="Wisecaver J.H."/>
        </authorList>
    </citation>
    <scope>NUCLEOTIDE SEQUENCE</scope>
    <source>
        <strain evidence="2">ECLA1</strain>
    </source>
</reference>
<proteinExistence type="predicted"/>
<sequence length="71" mass="8299">MLRLANRVARTEIRYPELAGLERSQVRCELYRVVCASRPDTEFHSNPRPAGQTDRSLHSRRSGRSRQDLLY</sequence>
<evidence type="ECO:0000313" key="3">
    <source>
        <dbReference type="Proteomes" id="UP001283361"/>
    </source>
</evidence>
<evidence type="ECO:0000256" key="1">
    <source>
        <dbReference type="SAM" id="MobiDB-lite"/>
    </source>
</evidence>
<gene>
    <name evidence="2" type="ORF">RRG08_046218</name>
</gene>
<evidence type="ECO:0000313" key="2">
    <source>
        <dbReference type="EMBL" id="KAK3751944.1"/>
    </source>
</evidence>
<dbReference type="Proteomes" id="UP001283361">
    <property type="component" value="Unassembled WGS sequence"/>
</dbReference>
<dbReference type="AlphaFoldDB" id="A0AAE0YNA8"/>
<accession>A0AAE0YNA8</accession>
<name>A0AAE0YNA8_9GAST</name>